<dbReference type="AlphaFoldDB" id="A0A147BJZ2"/>
<sequence length="158" mass="16350">CSVAGISSLTLGSQLSLLTGLFTYLVSRIPIIGPIITGLLRLCTGTNPLPGCNIIQMGNNSICQDPITFSFPSVLGVEKCINNLTQVCQNGQPATASVVQGFFSSLTCLAGVVLNTSPRAAISSIICTIFNIIEASTGGITIIRATLAFIELLLGVSC</sequence>
<feature type="non-terminal residue" evidence="1">
    <location>
        <position position="1"/>
    </location>
</feature>
<proteinExistence type="predicted"/>
<name>A0A147BJZ2_IXORI</name>
<organism evidence="1">
    <name type="scientific">Ixodes ricinus</name>
    <name type="common">Common tick</name>
    <name type="synonym">Acarus ricinus</name>
    <dbReference type="NCBI Taxonomy" id="34613"/>
    <lineage>
        <taxon>Eukaryota</taxon>
        <taxon>Metazoa</taxon>
        <taxon>Ecdysozoa</taxon>
        <taxon>Arthropoda</taxon>
        <taxon>Chelicerata</taxon>
        <taxon>Arachnida</taxon>
        <taxon>Acari</taxon>
        <taxon>Parasitiformes</taxon>
        <taxon>Ixodida</taxon>
        <taxon>Ixodoidea</taxon>
        <taxon>Ixodidae</taxon>
        <taxon>Ixodinae</taxon>
        <taxon>Ixodes</taxon>
    </lineage>
</organism>
<protein>
    <submittedName>
        <fullName evidence="1">Uncharacterized protein</fullName>
    </submittedName>
</protein>
<reference evidence="1" key="1">
    <citation type="journal article" date="2018" name="PLoS Negl. Trop. Dis.">
        <title>Sialome diversity of ticks revealed by RNAseq of single tick salivary glands.</title>
        <authorList>
            <person name="Perner J."/>
            <person name="Kropackova S."/>
            <person name="Kopacek P."/>
            <person name="Ribeiro J.M."/>
        </authorList>
    </citation>
    <scope>NUCLEOTIDE SEQUENCE</scope>
    <source>
        <strain evidence="1">Siblings of single egg batch collected in Ceske Budejovice</strain>
        <tissue evidence="1">Salivary glands</tissue>
    </source>
</reference>
<accession>A0A147BJZ2</accession>
<evidence type="ECO:0000313" key="1">
    <source>
        <dbReference type="EMBL" id="JAR91044.1"/>
    </source>
</evidence>
<dbReference type="EMBL" id="GEGO01004360">
    <property type="protein sequence ID" value="JAR91044.1"/>
    <property type="molecule type" value="Transcribed_RNA"/>
</dbReference>